<name>A0A173LX88_9MICO</name>
<protein>
    <submittedName>
        <fullName evidence="3">Alcohol dehydrogenase</fullName>
    </submittedName>
</protein>
<feature type="domain" description="Enoyl reductase (ER)" evidence="2">
    <location>
        <begin position="13"/>
        <end position="320"/>
    </location>
</feature>
<dbReference type="KEGG" id="amin:AUMI_19300"/>
<proteinExistence type="predicted"/>
<reference evidence="3 4" key="1">
    <citation type="journal article" date="2016" name="Genome Announc.">
        <title>Complete Genome Sequence of Aurantimicrobium minutum Type Strain KNCT, a Planktonic Ultramicrobacterium Isolated from River Water.</title>
        <authorList>
            <person name="Nakai R."/>
            <person name="Fujisawa T."/>
            <person name="Nakamura Y."/>
            <person name="Nishide H."/>
            <person name="Uchiyama I."/>
            <person name="Baba T."/>
            <person name="Toyoda A."/>
            <person name="Fujiyama A."/>
            <person name="Naganuma T."/>
            <person name="Niki H."/>
        </authorList>
    </citation>
    <scope>NUCLEOTIDE SEQUENCE [LARGE SCALE GENOMIC DNA]</scope>
    <source>
        <strain evidence="3 4">KNC</strain>
    </source>
</reference>
<dbReference type="OrthoDB" id="9787435at2"/>
<dbReference type="AlphaFoldDB" id="A0A173LX88"/>
<dbReference type="Pfam" id="PF00107">
    <property type="entry name" value="ADH_zinc_N"/>
    <property type="match status" value="1"/>
</dbReference>
<evidence type="ECO:0000256" key="1">
    <source>
        <dbReference type="ARBA" id="ARBA00022857"/>
    </source>
</evidence>
<dbReference type="EMBL" id="AP017457">
    <property type="protein sequence ID" value="BAU99472.1"/>
    <property type="molecule type" value="Genomic_DNA"/>
</dbReference>
<evidence type="ECO:0000259" key="2">
    <source>
        <dbReference type="SMART" id="SM00829"/>
    </source>
</evidence>
<dbReference type="PANTHER" id="PTHR44154:SF1">
    <property type="entry name" value="QUINONE OXIDOREDUCTASE"/>
    <property type="match status" value="1"/>
</dbReference>
<dbReference type="Gene3D" id="3.40.50.720">
    <property type="entry name" value="NAD(P)-binding Rossmann-like Domain"/>
    <property type="match status" value="1"/>
</dbReference>
<dbReference type="InterPro" id="IPR013149">
    <property type="entry name" value="ADH-like_C"/>
</dbReference>
<organism evidence="3 4">
    <name type="scientific">Aurantimicrobium minutum</name>
    <dbReference type="NCBI Taxonomy" id="708131"/>
    <lineage>
        <taxon>Bacteria</taxon>
        <taxon>Bacillati</taxon>
        <taxon>Actinomycetota</taxon>
        <taxon>Actinomycetes</taxon>
        <taxon>Micrococcales</taxon>
        <taxon>Microbacteriaceae</taxon>
        <taxon>Aurantimicrobium</taxon>
    </lineage>
</organism>
<dbReference type="GO" id="GO:0016491">
    <property type="term" value="F:oxidoreductase activity"/>
    <property type="evidence" value="ECO:0007669"/>
    <property type="project" value="InterPro"/>
</dbReference>
<dbReference type="InterPro" id="IPR020843">
    <property type="entry name" value="ER"/>
</dbReference>
<dbReference type="InterPro" id="IPR011032">
    <property type="entry name" value="GroES-like_sf"/>
</dbReference>
<dbReference type="Pfam" id="PF08240">
    <property type="entry name" value="ADH_N"/>
    <property type="match status" value="1"/>
</dbReference>
<dbReference type="SUPFAM" id="SSF50129">
    <property type="entry name" value="GroES-like"/>
    <property type="match status" value="1"/>
</dbReference>
<dbReference type="SUPFAM" id="SSF51735">
    <property type="entry name" value="NAD(P)-binding Rossmann-fold domains"/>
    <property type="match status" value="1"/>
</dbReference>
<dbReference type="InterPro" id="IPR036291">
    <property type="entry name" value="NAD(P)-bd_dom_sf"/>
</dbReference>
<dbReference type="SMART" id="SM00829">
    <property type="entry name" value="PKS_ER"/>
    <property type="match status" value="1"/>
</dbReference>
<evidence type="ECO:0000313" key="3">
    <source>
        <dbReference type="EMBL" id="BAU99472.1"/>
    </source>
</evidence>
<accession>A0A173LX88</accession>
<dbReference type="InterPro" id="IPR013154">
    <property type="entry name" value="ADH-like_N"/>
</dbReference>
<gene>
    <name evidence="3" type="ORF">AUMI_19300</name>
</gene>
<dbReference type="InterPro" id="IPR051603">
    <property type="entry name" value="Zinc-ADH_QOR/CCCR"/>
</dbReference>
<keyword evidence="1" id="KW-0521">NADP</keyword>
<dbReference type="PANTHER" id="PTHR44154">
    <property type="entry name" value="QUINONE OXIDOREDUCTASE"/>
    <property type="match status" value="1"/>
</dbReference>
<dbReference type="Gene3D" id="3.90.180.10">
    <property type="entry name" value="Medium-chain alcohol dehydrogenases, catalytic domain"/>
    <property type="match status" value="1"/>
</dbReference>
<sequence length="326" mass="34567">MRAAVAISQDPSNPLAGLVVQDMPEPQAVPGWVKVKVVASSLNPHDLWTLKGVGHPAERIPMILGCDAAGYLEDGTPVIVHPVFGDAERGHGDITMDPQRALLSEVHNGGFAEWVLVPETHVVPKPDYFSFEEAAVLPIAWGTAYRMLFTRAGLKPGDKVLVQGATGGVASAAISLAKAAGATVYATTRDDANFDFAKKAGADEVFITGARLPERVDIVVETIGEATWSHSLKALRPGGTVVICGATSGPNASADLNRVFYQQLSVIGSTGCTVDEFTHLLAFMQSEGLRPTITDTVSLENIHEGFQKLLAGKQLGKIAVRVSEEH</sequence>
<dbReference type="Proteomes" id="UP000243847">
    <property type="component" value="Chromosome sequence1"/>
</dbReference>
<evidence type="ECO:0000313" key="4">
    <source>
        <dbReference type="Proteomes" id="UP000243847"/>
    </source>
</evidence>